<organism evidence="11">
    <name type="scientific">Diabrotica virgifera virgifera</name>
    <name type="common">western corn rootworm</name>
    <dbReference type="NCBI Taxonomy" id="50390"/>
    <lineage>
        <taxon>Eukaryota</taxon>
        <taxon>Metazoa</taxon>
        <taxon>Ecdysozoa</taxon>
        <taxon>Arthropoda</taxon>
        <taxon>Hexapoda</taxon>
        <taxon>Insecta</taxon>
        <taxon>Pterygota</taxon>
        <taxon>Neoptera</taxon>
        <taxon>Endopterygota</taxon>
        <taxon>Coleoptera</taxon>
        <taxon>Polyphaga</taxon>
        <taxon>Cucujiformia</taxon>
        <taxon>Chrysomeloidea</taxon>
        <taxon>Chrysomelidae</taxon>
        <taxon>Galerucinae</taxon>
        <taxon>Diabroticina</taxon>
        <taxon>Diabroticites</taxon>
        <taxon>Diabrotica</taxon>
    </lineage>
</organism>
<evidence type="ECO:0000259" key="9">
    <source>
        <dbReference type="PROSITE" id="PS50042"/>
    </source>
</evidence>
<feature type="transmembrane region" description="Helical" evidence="8">
    <location>
        <begin position="95"/>
        <end position="120"/>
    </location>
</feature>
<dbReference type="Pfam" id="PF00027">
    <property type="entry name" value="cNMP_binding"/>
    <property type="match status" value="1"/>
</dbReference>
<feature type="transmembrane region" description="Helical" evidence="8">
    <location>
        <begin position="172"/>
        <end position="191"/>
    </location>
</feature>
<dbReference type="Pfam" id="PF00520">
    <property type="entry name" value="Ion_trans"/>
    <property type="match status" value="1"/>
</dbReference>
<dbReference type="GO" id="GO:0005221">
    <property type="term" value="F:intracellularly cyclic nucleotide-activated monoatomic cation channel activity"/>
    <property type="evidence" value="ECO:0007669"/>
    <property type="project" value="InterPro"/>
</dbReference>
<dbReference type="Gene3D" id="1.10.287.630">
    <property type="entry name" value="Helix hairpin bin"/>
    <property type="match status" value="1"/>
</dbReference>
<evidence type="ECO:0000256" key="4">
    <source>
        <dbReference type="ARBA" id="ARBA00022989"/>
    </source>
</evidence>
<keyword evidence="7" id="KW-0407">Ion channel</keyword>
<keyword evidence="5" id="KW-0406">Ion transport</keyword>
<dbReference type="PROSITE" id="PS50106">
    <property type="entry name" value="PDZ"/>
    <property type="match status" value="1"/>
</dbReference>
<proteinExistence type="predicted"/>
<gene>
    <name evidence="11" type="primary">LOC114328107</name>
</gene>
<reference evidence="11" key="1">
    <citation type="submission" date="2025-08" db="UniProtKB">
        <authorList>
            <consortium name="RefSeq"/>
        </authorList>
    </citation>
    <scope>IDENTIFICATION</scope>
    <source>
        <tissue evidence="11">Whole insect</tissue>
    </source>
</reference>
<keyword evidence="4 8" id="KW-1133">Transmembrane helix</keyword>
<feature type="transmembrane region" description="Helical" evidence="8">
    <location>
        <begin position="236"/>
        <end position="259"/>
    </location>
</feature>
<sequence length="637" mass="74892">MDRSSYSGKLRRSQTCLTQEQILHSQTDEKDVVAYIFNSGLFIELRRWYYYQLTINSKHPMTQKYYKSSSARKHEETRHLTNYRRTIHPFSMMNLCWEFLMAWVYLYMFCVTFFSTLFISDDYLQLFHIRRGVGDIIYVIDMLRCFFEGYYDNVLHKTILKHKQIALRYIKTYFIIDLIALTPNLSLLLFVTTKNPYVIYMRCFGLFRIVRIKRLLNAFELIKNYRNYTSYHFKAIKAFLIYVLVVMFLYSGMLILTYYNDIYTEYKIENNSQIDFLSATLVLFLVSEGLEPLYNHILVVLVTIGIFCGFFIHLFLHAQVFQVWNKYFSARSRNEDLMTQFKEYISYRGLPLKIKEKIMVYFNFKFENYFYNERHINYLVSTTLREQIMINLVHNYLTKADILKTLPRNILVKLVTKLRSEIFLPDDIIVLAGKPASSMYFVYYGTLAVYNATGLEIAHIDDGDCFGERDMLINEELAHKLSRSFDMKDEQNLLETEGGMRRHQSMQRLARDGMLPEHRDPAKVVQDEEGNLRITVKKTKPILGIAIEGGANTKHPLPRIININESGAAFYAGGLEVGQLILQVDGTRVDGLQHQDVARLIAECFARRDREEIEFLVVEAKKSNMEPKPTALIFLEA</sequence>
<dbReference type="InterPro" id="IPR050866">
    <property type="entry name" value="CNG_cation_channel"/>
</dbReference>
<dbReference type="SUPFAM" id="SSF50156">
    <property type="entry name" value="PDZ domain-like"/>
    <property type="match status" value="1"/>
</dbReference>
<dbReference type="Gene3D" id="1.10.287.70">
    <property type="match status" value="1"/>
</dbReference>
<dbReference type="InterPro" id="IPR001478">
    <property type="entry name" value="PDZ"/>
</dbReference>
<comment type="subcellular location">
    <subcellularLocation>
        <location evidence="1">Membrane</location>
        <topology evidence="1">Multi-pass membrane protein</topology>
    </subcellularLocation>
</comment>
<dbReference type="FunFam" id="2.30.42.10:FF:000173">
    <property type="entry name" value="whirlin isoform X4"/>
    <property type="match status" value="1"/>
</dbReference>
<dbReference type="SMART" id="SM00228">
    <property type="entry name" value="PDZ"/>
    <property type="match status" value="1"/>
</dbReference>
<dbReference type="OrthoDB" id="10029564at2759"/>
<evidence type="ECO:0000313" key="11">
    <source>
        <dbReference type="RefSeq" id="XP_028132692.1"/>
    </source>
</evidence>
<evidence type="ECO:0000256" key="6">
    <source>
        <dbReference type="ARBA" id="ARBA00023136"/>
    </source>
</evidence>
<evidence type="ECO:0000256" key="2">
    <source>
        <dbReference type="ARBA" id="ARBA00022448"/>
    </source>
</evidence>
<evidence type="ECO:0000256" key="3">
    <source>
        <dbReference type="ARBA" id="ARBA00022692"/>
    </source>
</evidence>
<dbReference type="Gene3D" id="2.60.120.10">
    <property type="entry name" value="Jelly Rolls"/>
    <property type="match status" value="1"/>
</dbReference>
<feature type="domain" description="PDZ" evidence="10">
    <location>
        <begin position="533"/>
        <end position="601"/>
    </location>
</feature>
<evidence type="ECO:0000256" key="1">
    <source>
        <dbReference type="ARBA" id="ARBA00004141"/>
    </source>
</evidence>
<dbReference type="GO" id="GO:0044877">
    <property type="term" value="F:protein-containing complex binding"/>
    <property type="evidence" value="ECO:0007669"/>
    <property type="project" value="TreeGrafter"/>
</dbReference>
<dbReference type="RefSeq" id="XP_028132692.1">
    <property type="nucleotide sequence ID" value="XM_028276891.1"/>
</dbReference>
<keyword evidence="6 8" id="KW-0472">Membrane</keyword>
<dbReference type="InterPro" id="IPR036034">
    <property type="entry name" value="PDZ_sf"/>
</dbReference>
<accession>A0A6P7FD07</accession>
<keyword evidence="2" id="KW-0813">Transport</keyword>
<evidence type="ECO:0000259" key="10">
    <source>
        <dbReference type="PROSITE" id="PS50106"/>
    </source>
</evidence>
<dbReference type="InterPro" id="IPR005821">
    <property type="entry name" value="Ion_trans_dom"/>
</dbReference>
<evidence type="ECO:0000256" key="5">
    <source>
        <dbReference type="ARBA" id="ARBA00023065"/>
    </source>
</evidence>
<dbReference type="PROSITE" id="PS50042">
    <property type="entry name" value="CNMP_BINDING_3"/>
    <property type="match status" value="1"/>
</dbReference>
<dbReference type="AlphaFoldDB" id="A0A6P7FD07"/>
<feature type="domain" description="Cyclic nucleotide-binding" evidence="9">
    <location>
        <begin position="402"/>
        <end position="474"/>
    </location>
</feature>
<evidence type="ECO:0000256" key="7">
    <source>
        <dbReference type="ARBA" id="ARBA00023286"/>
    </source>
</evidence>
<name>A0A6P7FD07_DIAVI</name>
<dbReference type="CDD" id="cd00038">
    <property type="entry name" value="CAP_ED"/>
    <property type="match status" value="1"/>
</dbReference>
<dbReference type="InterPro" id="IPR000595">
    <property type="entry name" value="cNMP-bd_dom"/>
</dbReference>
<keyword evidence="3 8" id="KW-0812">Transmembrane</keyword>
<dbReference type="InterPro" id="IPR018490">
    <property type="entry name" value="cNMP-bd_dom_sf"/>
</dbReference>
<dbReference type="SUPFAM" id="SSF51206">
    <property type="entry name" value="cAMP-binding domain-like"/>
    <property type="match status" value="1"/>
</dbReference>
<dbReference type="PANTHER" id="PTHR45638:SF11">
    <property type="entry name" value="CYCLIC NUCLEOTIDE-GATED CATION CHANNEL SUBUNIT A"/>
    <property type="match status" value="1"/>
</dbReference>
<keyword evidence="7" id="KW-1071">Ligand-gated ion channel</keyword>
<dbReference type="Gene3D" id="2.30.42.10">
    <property type="match status" value="1"/>
</dbReference>
<evidence type="ECO:0000256" key="8">
    <source>
        <dbReference type="SAM" id="Phobius"/>
    </source>
</evidence>
<dbReference type="InterPro" id="IPR014710">
    <property type="entry name" value="RmlC-like_jellyroll"/>
</dbReference>
<protein>
    <submittedName>
        <fullName evidence="11">Potassium/sodium hyperpolarization-activated cyclic nucleotide-gated channel 2 isoform X2</fullName>
    </submittedName>
</protein>
<dbReference type="PANTHER" id="PTHR45638">
    <property type="entry name" value="CYCLIC NUCLEOTIDE-GATED CATION CHANNEL SUBUNIT A"/>
    <property type="match status" value="1"/>
</dbReference>
<feature type="transmembrane region" description="Helical" evidence="8">
    <location>
        <begin position="293"/>
        <end position="316"/>
    </location>
</feature>
<dbReference type="Pfam" id="PF00595">
    <property type="entry name" value="PDZ"/>
    <property type="match status" value="1"/>
</dbReference>
<dbReference type="CDD" id="cd06742">
    <property type="entry name" value="PDZ3_FL-whirlin-like"/>
    <property type="match status" value="1"/>
</dbReference>